<dbReference type="Pfam" id="PF00027">
    <property type="entry name" value="cNMP_binding"/>
    <property type="match status" value="1"/>
</dbReference>
<dbReference type="SUPFAM" id="SSF51206">
    <property type="entry name" value="cAMP-binding domain-like"/>
    <property type="match status" value="1"/>
</dbReference>
<evidence type="ECO:0000313" key="5">
    <source>
        <dbReference type="Proteomes" id="UP000600918"/>
    </source>
</evidence>
<evidence type="ECO:0000259" key="3">
    <source>
        <dbReference type="PROSITE" id="PS50042"/>
    </source>
</evidence>
<dbReference type="InterPro" id="IPR032870">
    <property type="entry name" value="ALKBH7-like"/>
</dbReference>
<dbReference type="PANTHER" id="PTHR21052">
    <property type="entry name" value="SPERMATOGENESIS ASSOCIATED 11-RELATED"/>
    <property type="match status" value="1"/>
</dbReference>
<keyword evidence="2" id="KW-0472">Membrane</keyword>
<dbReference type="EMBL" id="JACSDY010000008">
    <property type="protein sequence ID" value="KAF7421803.1"/>
    <property type="molecule type" value="Genomic_DNA"/>
</dbReference>
<gene>
    <name evidence="4" type="ORF">H0235_009639</name>
</gene>
<dbReference type="PROSITE" id="PS50042">
    <property type="entry name" value="CNMP_BINDING_3"/>
    <property type="match status" value="1"/>
</dbReference>
<dbReference type="Gene3D" id="2.60.120.10">
    <property type="entry name" value="Jelly Rolls"/>
    <property type="match status" value="1"/>
</dbReference>
<keyword evidence="5" id="KW-1185">Reference proteome</keyword>
<comment type="cofactor">
    <cofactor evidence="1">
        <name>Fe(2+)</name>
        <dbReference type="ChEBI" id="CHEBI:29033"/>
    </cofactor>
</comment>
<evidence type="ECO:0000256" key="1">
    <source>
        <dbReference type="ARBA" id="ARBA00001954"/>
    </source>
</evidence>
<dbReference type="GO" id="GO:0005759">
    <property type="term" value="C:mitochondrial matrix"/>
    <property type="evidence" value="ECO:0007669"/>
    <property type="project" value="TreeGrafter"/>
</dbReference>
<dbReference type="SUPFAM" id="SSF51197">
    <property type="entry name" value="Clavaminate synthase-like"/>
    <property type="match status" value="1"/>
</dbReference>
<name>A0A834U8F9_VESPE</name>
<evidence type="ECO:0000256" key="2">
    <source>
        <dbReference type="SAM" id="Phobius"/>
    </source>
</evidence>
<keyword evidence="2" id="KW-0812">Transmembrane</keyword>
<evidence type="ECO:0000313" key="4">
    <source>
        <dbReference type="EMBL" id="KAF7421803.1"/>
    </source>
</evidence>
<dbReference type="InterPro" id="IPR018488">
    <property type="entry name" value="cNMP-bd_CS"/>
</dbReference>
<dbReference type="GO" id="GO:0006631">
    <property type="term" value="P:fatty acid metabolic process"/>
    <property type="evidence" value="ECO:0007669"/>
    <property type="project" value="TreeGrafter"/>
</dbReference>
<feature type="transmembrane region" description="Helical" evidence="2">
    <location>
        <begin position="329"/>
        <end position="354"/>
    </location>
</feature>
<dbReference type="Gene3D" id="2.60.120.590">
    <property type="entry name" value="Alpha-ketoglutarate-dependent dioxygenase AlkB-like"/>
    <property type="match status" value="1"/>
</dbReference>
<comment type="caution">
    <text evidence="4">The sequence shown here is derived from an EMBL/GenBank/DDBJ whole genome shotgun (WGS) entry which is preliminary data.</text>
</comment>
<dbReference type="Gene3D" id="1.10.287.630">
    <property type="entry name" value="Helix hairpin bin"/>
    <property type="match status" value="1"/>
</dbReference>
<dbReference type="InterPro" id="IPR000595">
    <property type="entry name" value="cNMP-bd_dom"/>
</dbReference>
<dbReference type="InterPro" id="IPR014710">
    <property type="entry name" value="RmlC-like_jellyroll"/>
</dbReference>
<feature type="transmembrane region" description="Helical" evidence="2">
    <location>
        <begin position="288"/>
        <end position="308"/>
    </location>
</feature>
<feature type="transmembrane region" description="Helical" evidence="2">
    <location>
        <begin position="407"/>
        <end position="428"/>
    </location>
</feature>
<dbReference type="CDD" id="cd00038">
    <property type="entry name" value="CAP_ED"/>
    <property type="match status" value="1"/>
</dbReference>
<dbReference type="InterPro" id="IPR027450">
    <property type="entry name" value="AlkB-like"/>
</dbReference>
<dbReference type="InterPro" id="IPR018490">
    <property type="entry name" value="cNMP-bd_dom_sf"/>
</dbReference>
<keyword evidence="2" id="KW-1133">Transmembrane helix</keyword>
<dbReference type="PANTHER" id="PTHR21052:SF0">
    <property type="entry name" value="ALPHA-KETOGLUTARATE-DEPENDENT DIOXYGENASE ALKB HOMOLOG 7, MITOCHONDRIAL"/>
    <property type="match status" value="1"/>
</dbReference>
<dbReference type="InterPro" id="IPR037151">
    <property type="entry name" value="AlkB-like_sf"/>
</dbReference>
<reference evidence="4" key="1">
    <citation type="journal article" date="2020" name="G3 (Bethesda)">
        <title>High-Quality Assemblies for Three Invasive Social Wasps from the &lt;i&gt;Vespula&lt;/i&gt; Genus.</title>
        <authorList>
            <person name="Harrop T.W.R."/>
            <person name="Guhlin J."/>
            <person name="McLaughlin G.M."/>
            <person name="Permina E."/>
            <person name="Stockwell P."/>
            <person name="Gilligan J."/>
            <person name="Le Lec M.F."/>
            <person name="Gruber M.A.M."/>
            <person name="Quinn O."/>
            <person name="Lovegrove M."/>
            <person name="Duncan E.J."/>
            <person name="Remnant E.J."/>
            <person name="Van Eeckhoven J."/>
            <person name="Graham B."/>
            <person name="Knapp R.A."/>
            <person name="Langford K.W."/>
            <person name="Kronenberg Z."/>
            <person name="Press M.O."/>
            <person name="Eacker S.M."/>
            <person name="Wilson-Rankin E.E."/>
            <person name="Purcell J."/>
            <person name="Lester P.J."/>
            <person name="Dearden P.K."/>
        </authorList>
    </citation>
    <scope>NUCLEOTIDE SEQUENCE</scope>
    <source>
        <strain evidence="4">Volc-1</strain>
    </source>
</reference>
<sequence>MIKVPLVRWVQNNFVYSTSQHIIFKFPKCTIANLNNIVNKADKNTTNWKDALYRTMKVYPNFITEEEEISLMKEIDPYMQRLRYEFSHWDDAIHGYRETERKQWNEQNMKVINRIRQKAFPPGMPQLNLVHILDLTAEGWIKPHVDSVRFCGDVIAGLSLLSDSVMRLTMVSHEQEYREDFLLPRKSLYIMNGVARHKYNHEILRSEESYFQGQKIPRSRRISIICRSELTPSIIHNCETPEIDMEQNIKKQISHKRGFLKYIKSTFIVDILPAMPYQLINLIVDKSAWYFVILNLVKIIRIRTIIVYSRRLCSIYQINRQWYKLFEMCIIIIIFVHWAACLEYYIPLIVSNVFGRNRGSWIDSDALKERGTNFHKYLICLNRATIALVCSAHYLDMKTPDDILFNIILSVMGILGFIFALAQIMQFINTLQSATKTHYKHFQQLQEYIRYKQLPYNLQHRILEYYNYCSKRKFSTYQHIIHQVSSYLQEELILNIYMKFINNVPLFQYIPESIMSQLINVLNFEIYLENDIIVKAGEEGDGLYFIASGTVAIYNNLWKEVCHLEDGTYFGDVFLFLKSMHHNVNIVAVEICEIYILHRTNFQLIMESHPDLFNVLYNAVSKHVKKSSL</sequence>
<dbReference type="Proteomes" id="UP000600918">
    <property type="component" value="Unassembled WGS sequence"/>
</dbReference>
<feature type="domain" description="Cyclic nucleotide-binding" evidence="3">
    <location>
        <begin position="506"/>
        <end position="623"/>
    </location>
</feature>
<dbReference type="SMART" id="SM00100">
    <property type="entry name" value="cNMP"/>
    <property type="match status" value="1"/>
</dbReference>
<dbReference type="Gene3D" id="1.10.287.70">
    <property type="match status" value="1"/>
</dbReference>
<dbReference type="PROSITE" id="PS00888">
    <property type="entry name" value="CNMP_BINDING_1"/>
    <property type="match status" value="1"/>
</dbReference>
<dbReference type="SUPFAM" id="SSF81324">
    <property type="entry name" value="Voltage-gated potassium channels"/>
    <property type="match status" value="1"/>
</dbReference>
<dbReference type="AlphaFoldDB" id="A0A834U8F9"/>
<dbReference type="Pfam" id="PF13532">
    <property type="entry name" value="2OG-FeII_Oxy_2"/>
    <property type="match status" value="1"/>
</dbReference>
<proteinExistence type="predicted"/>
<accession>A0A834U8F9</accession>
<protein>
    <recommendedName>
        <fullName evidence="3">Cyclic nucleotide-binding domain-containing protein</fullName>
    </recommendedName>
</protein>
<organism evidence="4 5">
    <name type="scientific">Vespula pensylvanica</name>
    <name type="common">Western yellow jacket</name>
    <name type="synonym">Wasp</name>
    <dbReference type="NCBI Taxonomy" id="30213"/>
    <lineage>
        <taxon>Eukaryota</taxon>
        <taxon>Metazoa</taxon>
        <taxon>Ecdysozoa</taxon>
        <taxon>Arthropoda</taxon>
        <taxon>Hexapoda</taxon>
        <taxon>Insecta</taxon>
        <taxon>Pterygota</taxon>
        <taxon>Neoptera</taxon>
        <taxon>Endopterygota</taxon>
        <taxon>Hymenoptera</taxon>
        <taxon>Apocrita</taxon>
        <taxon>Aculeata</taxon>
        <taxon>Vespoidea</taxon>
        <taxon>Vespidae</taxon>
        <taxon>Vespinae</taxon>
        <taxon>Vespula</taxon>
    </lineage>
</organism>
<dbReference type="GO" id="GO:0006974">
    <property type="term" value="P:DNA damage response"/>
    <property type="evidence" value="ECO:0007669"/>
    <property type="project" value="InterPro"/>
</dbReference>